<feature type="compositionally biased region" description="Polar residues" evidence="1">
    <location>
        <begin position="1"/>
        <end position="34"/>
    </location>
</feature>
<feature type="compositionally biased region" description="Basic and acidic residues" evidence="1">
    <location>
        <begin position="118"/>
        <end position="127"/>
    </location>
</feature>
<feature type="compositionally biased region" description="Basic and acidic residues" evidence="1">
    <location>
        <begin position="94"/>
        <end position="110"/>
    </location>
</feature>
<dbReference type="RefSeq" id="WP_149474050.1">
    <property type="nucleotide sequence ID" value="NZ_JAGGMB010000007.1"/>
</dbReference>
<dbReference type="OrthoDB" id="2860117at2"/>
<organism evidence="2 3">
    <name type="scientific">Oceanobacillus polygoni</name>
    <dbReference type="NCBI Taxonomy" id="1235259"/>
    <lineage>
        <taxon>Bacteria</taxon>
        <taxon>Bacillati</taxon>
        <taxon>Bacillota</taxon>
        <taxon>Bacilli</taxon>
        <taxon>Bacillales</taxon>
        <taxon>Bacillaceae</taxon>
        <taxon>Oceanobacillus</taxon>
    </lineage>
</organism>
<dbReference type="Pfam" id="PF14181">
    <property type="entry name" value="YqfQ"/>
    <property type="match status" value="1"/>
</dbReference>
<protein>
    <recommendedName>
        <fullName evidence="4">YqfQ-like protein</fullName>
    </recommendedName>
</protein>
<gene>
    <name evidence="2" type="ORF">J2Z64_002534</name>
</gene>
<dbReference type="Proteomes" id="UP001138793">
    <property type="component" value="Unassembled WGS sequence"/>
</dbReference>
<keyword evidence="3" id="KW-1185">Reference proteome</keyword>
<feature type="region of interest" description="Disordered" evidence="1">
    <location>
        <begin position="1"/>
        <end position="44"/>
    </location>
</feature>
<sequence>MLLPSRQQNQRQFNPPTINRSMQQRSIQPSQLKPTTKVGGKGVMSGLTKTLDGVQQVLNMVQTSAPIVQEYGPMIKNLPAMYRMIKVFKEIEKSEGKEEVTETVERKPIDSQKMMKKTTPERHDTKSVPKPKLYI</sequence>
<evidence type="ECO:0000313" key="2">
    <source>
        <dbReference type="EMBL" id="MBP2078277.1"/>
    </source>
</evidence>
<dbReference type="AlphaFoldDB" id="A0A9X0YTZ5"/>
<evidence type="ECO:0000256" key="1">
    <source>
        <dbReference type="SAM" id="MobiDB-lite"/>
    </source>
</evidence>
<reference evidence="2" key="1">
    <citation type="submission" date="2021-03" db="EMBL/GenBank/DDBJ databases">
        <title>Genomic Encyclopedia of Type Strains, Phase IV (KMG-IV): sequencing the most valuable type-strain genomes for metagenomic binning, comparative biology and taxonomic classification.</title>
        <authorList>
            <person name="Goeker M."/>
        </authorList>
    </citation>
    <scope>NUCLEOTIDE SEQUENCE</scope>
    <source>
        <strain evidence="2">DSM 107338</strain>
    </source>
</reference>
<evidence type="ECO:0000313" key="3">
    <source>
        <dbReference type="Proteomes" id="UP001138793"/>
    </source>
</evidence>
<proteinExistence type="predicted"/>
<comment type="caution">
    <text evidence="2">The sequence shown here is derived from an EMBL/GenBank/DDBJ whole genome shotgun (WGS) entry which is preliminary data.</text>
</comment>
<name>A0A9X0YTZ5_9BACI</name>
<evidence type="ECO:0008006" key="4">
    <source>
        <dbReference type="Google" id="ProtNLM"/>
    </source>
</evidence>
<accession>A0A9X0YTZ5</accession>
<dbReference type="EMBL" id="JAGGMB010000007">
    <property type="protein sequence ID" value="MBP2078277.1"/>
    <property type="molecule type" value="Genomic_DNA"/>
</dbReference>
<feature type="region of interest" description="Disordered" evidence="1">
    <location>
        <begin position="94"/>
        <end position="135"/>
    </location>
</feature>
<dbReference type="InterPro" id="IPR025571">
    <property type="entry name" value="YqfQ"/>
</dbReference>